<organism evidence="1 2">
    <name type="scientific">Pavo cristatus</name>
    <name type="common">Indian peafowl</name>
    <name type="synonym">Blue peafowl</name>
    <dbReference type="NCBI Taxonomy" id="9049"/>
    <lineage>
        <taxon>Eukaryota</taxon>
        <taxon>Metazoa</taxon>
        <taxon>Chordata</taxon>
        <taxon>Craniata</taxon>
        <taxon>Vertebrata</taxon>
        <taxon>Euteleostomi</taxon>
        <taxon>Archelosauria</taxon>
        <taxon>Archosauria</taxon>
        <taxon>Dinosauria</taxon>
        <taxon>Saurischia</taxon>
        <taxon>Theropoda</taxon>
        <taxon>Coelurosauria</taxon>
        <taxon>Aves</taxon>
        <taxon>Neognathae</taxon>
        <taxon>Galloanserae</taxon>
        <taxon>Galliformes</taxon>
        <taxon>Phasianidae</taxon>
        <taxon>Phasianinae</taxon>
        <taxon>Pavo</taxon>
    </lineage>
</organism>
<keyword evidence="2" id="KW-1185">Reference proteome</keyword>
<proteinExistence type="predicted"/>
<dbReference type="Proteomes" id="UP000694428">
    <property type="component" value="Unplaced"/>
</dbReference>
<reference evidence="1" key="1">
    <citation type="submission" date="2025-08" db="UniProtKB">
        <authorList>
            <consortium name="Ensembl"/>
        </authorList>
    </citation>
    <scope>IDENTIFICATION</scope>
</reference>
<sequence length="111" mass="12142">MCCVGALVLRGKVLLYSSFQSALPNAGCGLSSCNPAPRLTHPSVNRSEQHSGFCRENAEVSSKGFGKTWPQWQLSLRLMGTGVRWHCHHSPLPRDCRQARPALSISVLPQS</sequence>
<accession>A0A8C9EPT9</accession>
<reference evidence="1" key="2">
    <citation type="submission" date="2025-09" db="UniProtKB">
        <authorList>
            <consortium name="Ensembl"/>
        </authorList>
    </citation>
    <scope>IDENTIFICATION</scope>
</reference>
<dbReference type="AlphaFoldDB" id="A0A8C9EPT9"/>
<evidence type="ECO:0000313" key="2">
    <source>
        <dbReference type="Proteomes" id="UP000694428"/>
    </source>
</evidence>
<name>A0A8C9EPT9_PAVCR</name>
<dbReference type="Ensembl" id="ENSPSTT00000003526.1">
    <property type="protein sequence ID" value="ENSPSTP00000003366.1"/>
    <property type="gene ID" value="ENSPSTG00000002462.1"/>
</dbReference>
<evidence type="ECO:0000313" key="1">
    <source>
        <dbReference type="Ensembl" id="ENSPSTP00000003366.1"/>
    </source>
</evidence>
<protein>
    <submittedName>
        <fullName evidence="1">Uncharacterized protein</fullName>
    </submittedName>
</protein>